<dbReference type="EMBL" id="RXIR01000002">
    <property type="protein sequence ID" value="TVS30057.1"/>
    <property type="molecule type" value="Genomic_DNA"/>
</dbReference>
<evidence type="ECO:0000313" key="2">
    <source>
        <dbReference type="Proteomes" id="UP000336646"/>
    </source>
</evidence>
<dbReference type="Proteomes" id="UP000336646">
    <property type="component" value="Unassembled WGS sequence"/>
</dbReference>
<dbReference type="OrthoDB" id="4408123at2"/>
<proteinExistence type="predicted"/>
<reference evidence="1 2" key="1">
    <citation type="submission" date="2018-12" db="EMBL/GenBank/DDBJ databases">
        <title>Corynebacterium sanguinis sp. nov., a clinically-associated and environmental corynebacterium.</title>
        <authorList>
            <person name="Gonzales-Siles L."/>
            <person name="Jaen-Luchoro D."/>
            <person name="Cardew S."/>
            <person name="Inganas E."/>
            <person name="Ohlen M."/>
            <person name="Jensie-Markopolous S."/>
            <person name="Pinyeiro-Iglesias B."/>
            <person name="Molin K."/>
            <person name="Skovbjerg S."/>
            <person name="Svensson-Stadler L."/>
            <person name="Funke G."/>
            <person name="Moore E.R.B."/>
        </authorList>
    </citation>
    <scope>NUCLEOTIDE SEQUENCE [LARGE SCALE GENOMIC DNA]</scope>
    <source>
        <strain evidence="1 2">58734</strain>
    </source>
</reference>
<name>A0A6C1U066_9CORY</name>
<gene>
    <name evidence="1" type="ORF">EKI59_01830</name>
</gene>
<dbReference type="AlphaFoldDB" id="A0A6C1U066"/>
<dbReference type="RefSeq" id="WP_144772477.1">
    <property type="nucleotide sequence ID" value="NZ_JALXWQ010000005.1"/>
</dbReference>
<evidence type="ECO:0000313" key="1">
    <source>
        <dbReference type="EMBL" id="TVS30057.1"/>
    </source>
</evidence>
<organism evidence="1 2">
    <name type="scientific">Corynebacterium sanguinis</name>
    <dbReference type="NCBI Taxonomy" id="2594913"/>
    <lineage>
        <taxon>Bacteria</taxon>
        <taxon>Bacillati</taxon>
        <taxon>Actinomycetota</taxon>
        <taxon>Actinomycetes</taxon>
        <taxon>Mycobacteriales</taxon>
        <taxon>Corynebacteriaceae</taxon>
        <taxon>Corynebacterium</taxon>
    </lineage>
</organism>
<protein>
    <submittedName>
        <fullName evidence="1">Uncharacterized protein</fullName>
    </submittedName>
</protein>
<sequence length="202" mass="22069">MTAAISALLSPYAAAVPCALTPRLVRRSAHPDAVCWSSSEFSASTAYITLSPELVCVLADHTGRPASHQRIGAMGRSVTGAWNAAARGVINEAVSDGQVELWVRDATAAFGADVPRGLQLRDDRMIPTTWLTHPKLFTVLDSHFTQVLRPRFGLTYLTRDYRELFVFDALPSSFARRFASACVMRYSVGFPLVERSDHPAAC</sequence>
<accession>A0A6C1U066</accession>
<comment type="caution">
    <text evidence="1">The sequence shown here is derived from an EMBL/GenBank/DDBJ whole genome shotgun (WGS) entry which is preliminary data.</text>
</comment>